<dbReference type="PROSITE" id="PS51764">
    <property type="entry name" value="GH26"/>
    <property type="match status" value="1"/>
</dbReference>
<protein>
    <recommendedName>
        <fullName evidence="9">GH26 domain-containing protein</fullName>
    </recommendedName>
</protein>
<dbReference type="InterPro" id="IPR055372">
    <property type="entry name" value="CBM96"/>
</dbReference>
<dbReference type="GO" id="GO:0005576">
    <property type="term" value="C:extracellular region"/>
    <property type="evidence" value="ECO:0007669"/>
    <property type="project" value="UniProtKB-SubCell"/>
</dbReference>
<sequence length="559" mass="61440">MRASRSLLIVGVTATALVNVAALVVAEGEAKAEQRVAAPGFTVAASEDTYVTTHDQRVAKGKEWHLRTGTSSGQRRTLLKFAVSNLPPAACDITAQLRLWPRRATAGNEVTTVSRVGQGSWNEGTLWASRPTVGQALDTAQGLQSNTWAAFDVSQAVRANGEVSFTVTHQGTSHLDFASRENRQVNRPPQLAINYKTDCGGGTVPTPGPTPKPTVPTPGPTTKPTTQPTGKPTAGPTPGPGDGALWGLYRSGNADITVHEGTRLNSTTVPRRFDAFRRYYSFSQIIGTPPNQTVSWPSKRDAELARDRDLFLLFDSGCFGKCPTSFNGIALPKPVKFTGSNVPTDFTGEWFHPRDVASGRFDPLLRAIAKKIKAFPSPLILDISSEIDSQVEWMGNTPLRKEWLAGYRAMWRHIHDLFVKEGVTNVTWNYVVGGFANDDLIYTESYPGDAYVDWISWDPYDNGCSHGSAYGTLGRFYNRLEAGLLGQGARNKTYGIMEFGFGKRCQQAYFKNMAADLKRLPKIRAVLYFDRPNMPYTLTEEGWRGYALSGMDQYFNTDD</sequence>
<dbReference type="InterPro" id="IPR017853">
    <property type="entry name" value="GH"/>
</dbReference>
<evidence type="ECO:0000259" key="9">
    <source>
        <dbReference type="PROSITE" id="PS51764"/>
    </source>
</evidence>
<dbReference type="GO" id="GO:0004553">
    <property type="term" value="F:hydrolase activity, hydrolyzing O-glycosyl compounds"/>
    <property type="evidence" value="ECO:0007669"/>
    <property type="project" value="InterPro"/>
</dbReference>
<evidence type="ECO:0000256" key="3">
    <source>
        <dbReference type="ARBA" id="ARBA00022729"/>
    </source>
</evidence>
<feature type="active site" description="Proton donor" evidence="6">
    <location>
        <position position="386"/>
    </location>
</feature>
<keyword evidence="2" id="KW-0964">Secreted</keyword>
<dbReference type="Proteomes" id="UP000606172">
    <property type="component" value="Unassembled WGS sequence"/>
</dbReference>
<comment type="caution">
    <text evidence="10">The sequence shown here is derived from an EMBL/GenBank/DDBJ whole genome shotgun (WGS) entry which is preliminary data.</text>
</comment>
<organism evidence="10 11">
    <name type="scientific">Sinosporangium siamense</name>
    <dbReference type="NCBI Taxonomy" id="1367973"/>
    <lineage>
        <taxon>Bacteria</taxon>
        <taxon>Bacillati</taxon>
        <taxon>Actinomycetota</taxon>
        <taxon>Actinomycetes</taxon>
        <taxon>Streptosporangiales</taxon>
        <taxon>Streptosporangiaceae</taxon>
        <taxon>Sinosporangium</taxon>
    </lineage>
</organism>
<feature type="region of interest" description="Disordered" evidence="7">
    <location>
        <begin position="195"/>
        <end position="248"/>
    </location>
</feature>
<dbReference type="Gene3D" id="3.20.20.80">
    <property type="entry name" value="Glycosidases"/>
    <property type="match status" value="1"/>
</dbReference>
<dbReference type="NCBIfam" id="NF033679">
    <property type="entry name" value="DNRLRE_dom"/>
    <property type="match status" value="1"/>
</dbReference>
<evidence type="ECO:0000256" key="1">
    <source>
        <dbReference type="ARBA" id="ARBA00004613"/>
    </source>
</evidence>
<evidence type="ECO:0000256" key="2">
    <source>
        <dbReference type="ARBA" id="ARBA00022525"/>
    </source>
</evidence>
<evidence type="ECO:0000313" key="11">
    <source>
        <dbReference type="Proteomes" id="UP000606172"/>
    </source>
</evidence>
<name>A0A919RGL5_9ACTN</name>
<proteinExistence type="inferred from homology"/>
<dbReference type="Pfam" id="PF02156">
    <property type="entry name" value="Glyco_hydro_26"/>
    <property type="match status" value="1"/>
</dbReference>
<dbReference type="SUPFAM" id="SSF51445">
    <property type="entry name" value="(Trans)glycosidases"/>
    <property type="match status" value="1"/>
</dbReference>
<feature type="active site" description="Nucleophile" evidence="6">
    <location>
        <position position="498"/>
    </location>
</feature>
<evidence type="ECO:0000256" key="6">
    <source>
        <dbReference type="PROSITE-ProRule" id="PRU01100"/>
    </source>
</evidence>
<keyword evidence="4 6" id="KW-0378">Hydrolase</keyword>
<feature type="chain" id="PRO_5038842308" description="GH26 domain-containing protein" evidence="8">
    <location>
        <begin position="22"/>
        <end position="559"/>
    </location>
</feature>
<evidence type="ECO:0000256" key="7">
    <source>
        <dbReference type="SAM" id="MobiDB-lite"/>
    </source>
</evidence>
<evidence type="ECO:0000256" key="4">
    <source>
        <dbReference type="ARBA" id="ARBA00022801"/>
    </source>
</evidence>
<evidence type="ECO:0000256" key="5">
    <source>
        <dbReference type="ARBA" id="ARBA00023295"/>
    </source>
</evidence>
<feature type="compositionally biased region" description="Pro residues" evidence="7">
    <location>
        <begin position="206"/>
        <end position="221"/>
    </location>
</feature>
<dbReference type="Pfam" id="PF24517">
    <property type="entry name" value="CBM96"/>
    <property type="match status" value="1"/>
</dbReference>
<keyword evidence="11" id="KW-1185">Reference proteome</keyword>
<feature type="signal peptide" evidence="8">
    <location>
        <begin position="1"/>
        <end position="21"/>
    </location>
</feature>
<comment type="subcellular location">
    <subcellularLocation>
        <location evidence="1">Secreted</location>
    </subcellularLocation>
</comment>
<dbReference type="EMBL" id="BOOW01000023">
    <property type="protein sequence ID" value="GII93520.1"/>
    <property type="molecule type" value="Genomic_DNA"/>
</dbReference>
<reference evidence="10" key="1">
    <citation type="submission" date="2021-01" db="EMBL/GenBank/DDBJ databases">
        <title>Whole genome shotgun sequence of Sinosporangium siamense NBRC 109515.</title>
        <authorList>
            <person name="Komaki H."/>
            <person name="Tamura T."/>
        </authorList>
    </citation>
    <scope>NUCLEOTIDE SEQUENCE</scope>
    <source>
        <strain evidence="10">NBRC 109515</strain>
    </source>
</reference>
<evidence type="ECO:0000313" key="10">
    <source>
        <dbReference type="EMBL" id="GII93520.1"/>
    </source>
</evidence>
<dbReference type="InterPro" id="IPR022790">
    <property type="entry name" value="GH26_dom"/>
</dbReference>
<evidence type="ECO:0000256" key="8">
    <source>
        <dbReference type="SAM" id="SignalP"/>
    </source>
</evidence>
<gene>
    <name evidence="10" type="ORF">Ssi02_37510</name>
</gene>
<keyword evidence="3 8" id="KW-0732">Signal</keyword>
<comment type="similarity">
    <text evidence="6">Belongs to the glycosyl hydrolase 26 family.</text>
</comment>
<keyword evidence="5 6" id="KW-0326">Glycosidase</keyword>
<feature type="domain" description="GH26" evidence="9">
    <location>
        <begin position="227"/>
        <end position="558"/>
    </location>
</feature>
<dbReference type="AlphaFoldDB" id="A0A919RGL5"/>
<feature type="compositionally biased region" description="Low complexity" evidence="7">
    <location>
        <begin position="222"/>
        <end position="236"/>
    </location>
</feature>
<accession>A0A919RGL5</accession>